<evidence type="ECO:0000256" key="1">
    <source>
        <dbReference type="SAM" id="SignalP"/>
    </source>
</evidence>
<feature type="signal peptide" evidence="1">
    <location>
        <begin position="1"/>
        <end position="22"/>
    </location>
</feature>
<dbReference type="EMBL" id="CP101620">
    <property type="protein sequence ID" value="UTY40254.1"/>
    <property type="molecule type" value="Genomic_DNA"/>
</dbReference>
<accession>A0ABY5I4I4</accession>
<protein>
    <recommendedName>
        <fullName evidence="4">DUF4352 domain-containing protein</fullName>
    </recommendedName>
</protein>
<sequence>MKKLMIFIVAMLLCGCSSPQENKTNATTKKQPTIETLETTKTYTIDDQLEFEIVKTSLTDEIAPTNKNKTYQYLKPIDENYVFVDLIFKTKNLTDQEYELDDLYQGTIQLNQEEHDVQLAIESLYYTQISTTDTLKSQEERYVHLYCEVMKSEEQQAQLNVRVMNQKDYQYIFSLEEFQENAQVKSIGDVIECPSAQVTLLDYQQSARIEPSKKGFFYSYHPTENENEIFVVLSLEIKNQSSSDIDPSDYLYCEYQIGDETIRSQVILESEDHKSISQSGSILAGQARTLYLAMPILKTQADEKGVLTLFVEGNTFEVGQHGYQNIT</sequence>
<evidence type="ECO:0000313" key="3">
    <source>
        <dbReference type="Proteomes" id="UP001060112"/>
    </source>
</evidence>
<name>A0ABY5I4I4_9FIRM</name>
<evidence type="ECO:0000313" key="2">
    <source>
        <dbReference type="EMBL" id="UTY40254.1"/>
    </source>
</evidence>
<organism evidence="2 3">
    <name type="scientific">Allocoprobacillus halotolerans</name>
    <dbReference type="NCBI Taxonomy" id="2944914"/>
    <lineage>
        <taxon>Bacteria</taxon>
        <taxon>Bacillati</taxon>
        <taxon>Bacillota</taxon>
        <taxon>Erysipelotrichia</taxon>
        <taxon>Erysipelotrichales</taxon>
        <taxon>Erysipelotrichaceae</taxon>
        <taxon>Allocoprobacillus</taxon>
    </lineage>
</organism>
<gene>
    <name evidence="2" type="ORF">NMU03_05535</name>
</gene>
<dbReference type="PROSITE" id="PS51257">
    <property type="entry name" value="PROKAR_LIPOPROTEIN"/>
    <property type="match status" value="1"/>
</dbReference>
<reference evidence="2" key="1">
    <citation type="submission" date="2022-07" db="EMBL/GenBank/DDBJ databases">
        <title>Faecal culturing of patients with breast cancer.</title>
        <authorList>
            <person name="Teng N.M.Y."/>
            <person name="Kiu R."/>
            <person name="Evans R."/>
            <person name="Baker D.J."/>
            <person name="Zenner C."/>
            <person name="Robinson S.D."/>
            <person name="Hall L.J."/>
        </authorList>
    </citation>
    <scope>NUCLEOTIDE SEQUENCE</scope>
    <source>
        <strain evidence="2">LH1062</strain>
    </source>
</reference>
<dbReference type="Proteomes" id="UP001060112">
    <property type="component" value="Chromosome"/>
</dbReference>
<dbReference type="RefSeq" id="WP_290141678.1">
    <property type="nucleotide sequence ID" value="NZ_CP101620.1"/>
</dbReference>
<evidence type="ECO:0008006" key="4">
    <source>
        <dbReference type="Google" id="ProtNLM"/>
    </source>
</evidence>
<feature type="chain" id="PRO_5047076117" description="DUF4352 domain-containing protein" evidence="1">
    <location>
        <begin position="23"/>
        <end position="327"/>
    </location>
</feature>
<proteinExistence type="predicted"/>
<keyword evidence="3" id="KW-1185">Reference proteome</keyword>
<keyword evidence="1" id="KW-0732">Signal</keyword>